<dbReference type="EMBL" id="KZ857427">
    <property type="protein sequence ID" value="RDX46476.1"/>
    <property type="molecule type" value="Genomic_DNA"/>
</dbReference>
<sequence length="101" mass="11411">MGRMKLLWLMDIDCAFAPRHGESRTSFIIAKSRAVVHWGDVWLRPQCAMRVRLGKRCMRSQLRNSTNNPHSLECCACACLVSLSQCALRGIISVLTFAWAT</sequence>
<protein>
    <submittedName>
        <fullName evidence="1">Uncharacterized protein</fullName>
    </submittedName>
</protein>
<gene>
    <name evidence="1" type="ORF">OH76DRAFT_1406999</name>
</gene>
<evidence type="ECO:0000313" key="2">
    <source>
        <dbReference type="Proteomes" id="UP000256964"/>
    </source>
</evidence>
<keyword evidence="2" id="KW-1185">Reference proteome</keyword>
<organism evidence="1 2">
    <name type="scientific">Lentinus brumalis</name>
    <dbReference type="NCBI Taxonomy" id="2498619"/>
    <lineage>
        <taxon>Eukaryota</taxon>
        <taxon>Fungi</taxon>
        <taxon>Dikarya</taxon>
        <taxon>Basidiomycota</taxon>
        <taxon>Agaricomycotina</taxon>
        <taxon>Agaricomycetes</taxon>
        <taxon>Polyporales</taxon>
        <taxon>Polyporaceae</taxon>
        <taxon>Lentinus</taxon>
    </lineage>
</organism>
<evidence type="ECO:0000313" key="1">
    <source>
        <dbReference type="EMBL" id="RDX46476.1"/>
    </source>
</evidence>
<accession>A0A371D1Q7</accession>
<reference evidence="1 2" key="1">
    <citation type="journal article" date="2018" name="Biotechnol. Biofuels">
        <title>Integrative visual omics of the white-rot fungus Polyporus brumalis exposes the biotechnological potential of its oxidative enzymes for delignifying raw plant biomass.</title>
        <authorList>
            <person name="Miyauchi S."/>
            <person name="Rancon A."/>
            <person name="Drula E."/>
            <person name="Hage H."/>
            <person name="Chaduli D."/>
            <person name="Favel A."/>
            <person name="Grisel S."/>
            <person name="Henrissat B."/>
            <person name="Herpoel-Gimbert I."/>
            <person name="Ruiz-Duenas F.J."/>
            <person name="Chevret D."/>
            <person name="Hainaut M."/>
            <person name="Lin J."/>
            <person name="Wang M."/>
            <person name="Pangilinan J."/>
            <person name="Lipzen A."/>
            <person name="Lesage-Meessen L."/>
            <person name="Navarro D."/>
            <person name="Riley R."/>
            <person name="Grigoriev I.V."/>
            <person name="Zhou S."/>
            <person name="Raouche S."/>
            <person name="Rosso M.N."/>
        </authorList>
    </citation>
    <scope>NUCLEOTIDE SEQUENCE [LARGE SCALE GENOMIC DNA]</scope>
    <source>
        <strain evidence="1 2">BRFM 1820</strain>
    </source>
</reference>
<proteinExistence type="predicted"/>
<dbReference type="AlphaFoldDB" id="A0A371D1Q7"/>
<dbReference type="Proteomes" id="UP000256964">
    <property type="component" value="Unassembled WGS sequence"/>
</dbReference>
<name>A0A371D1Q7_9APHY</name>